<accession>A0A0C4Y9K7</accession>
<dbReference type="InterPro" id="IPR045337">
    <property type="entry name" value="MmgE_PrpD_C"/>
</dbReference>
<protein>
    <submittedName>
        <fullName evidence="4">Immune-responsive protein 1</fullName>
    </submittedName>
</protein>
<dbReference type="Proteomes" id="UP000031843">
    <property type="component" value="Chromosome secondary"/>
</dbReference>
<reference evidence="4 5" key="1">
    <citation type="journal article" date="2015" name="Genome Announc.">
        <title>Complete Genome Sequence of Cupriavidus basilensis 4G11, Isolated from the Oak Ridge Field Research Center Site.</title>
        <authorList>
            <person name="Ray J."/>
            <person name="Waters R.J."/>
            <person name="Skerker J.M."/>
            <person name="Kuehl J.V."/>
            <person name="Price M.N."/>
            <person name="Huang J."/>
            <person name="Chakraborty R."/>
            <person name="Arkin A.P."/>
            <person name="Deutschbauer A."/>
        </authorList>
    </citation>
    <scope>NUCLEOTIDE SEQUENCE [LARGE SCALE GENOMIC DNA]</scope>
    <source>
        <strain evidence="4">4G11</strain>
    </source>
</reference>
<dbReference type="Gene3D" id="3.30.1330.120">
    <property type="entry name" value="2-methylcitrate dehydratase PrpD"/>
    <property type="match status" value="1"/>
</dbReference>
<dbReference type="InterPro" id="IPR036148">
    <property type="entry name" value="MmgE/PrpD_sf"/>
</dbReference>
<evidence type="ECO:0000259" key="3">
    <source>
        <dbReference type="Pfam" id="PF19305"/>
    </source>
</evidence>
<dbReference type="EMBL" id="CP010537">
    <property type="protein sequence ID" value="AJG22142.1"/>
    <property type="molecule type" value="Genomic_DNA"/>
</dbReference>
<feature type="domain" description="MmgE/PrpD N-terminal" evidence="2">
    <location>
        <begin position="6"/>
        <end position="245"/>
    </location>
</feature>
<dbReference type="STRING" id="68895.RR42_s0549"/>
<evidence type="ECO:0000313" key="5">
    <source>
        <dbReference type="Proteomes" id="UP000031843"/>
    </source>
</evidence>
<evidence type="ECO:0000259" key="2">
    <source>
        <dbReference type="Pfam" id="PF03972"/>
    </source>
</evidence>
<dbReference type="InterPro" id="IPR005656">
    <property type="entry name" value="MmgE_PrpD"/>
</dbReference>
<gene>
    <name evidence="4" type="ORF">RR42_s0549</name>
</gene>
<dbReference type="SUPFAM" id="SSF103378">
    <property type="entry name" value="2-methylcitrate dehydratase PrpD"/>
    <property type="match status" value="1"/>
</dbReference>
<dbReference type="PANTHER" id="PTHR16943">
    <property type="entry name" value="2-METHYLCITRATE DEHYDRATASE-RELATED"/>
    <property type="match status" value="1"/>
</dbReference>
<comment type="similarity">
    <text evidence="1">Belongs to the PrpD family.</text>
</comment>
<sequence length="444" mass="46588">MYATEAFGEFYATVQSAPLPPQAMHHAKRALVDWHAAVYPGISHEAVAILERILEDELGKGSAKLASGKSATIRAAALINGAAAHAAEIDDSFKDAMYHPGAPTIAAAIAAAQDVGATGETLLKGIVVGYEISTRIGVALGRGHYKYWHNTATVGVFGAASAAAFIYGATPAQLTHALATAATFSSGLQQAFRMDSMSKPLHVGRAAEGGLLAAKAAAAGATGSLDVLDGDAGLGKAMSDGANWDAVAATLGSDFHICRLTFKNHIGCGHTFAAIDGALALKAVLGIDSSKIRRIHVATYRPALDIACNLNPKTENEAKFSLKYIVATALAFGSVRLAAYTPERITDAETRRLMDCMTIEVDPEIDAAFPGKRAANIRIETVDGQVAEHFQPNRKGDPEDPLTDADLDAKLLELASPVLGQSVAEKLASMLWRIDRATTVDFAR</sequence>
<name>A0A0C4Y9K7_9BURK</name>
<dbReference type="GO" id="GO:0016829">
    <property type="term" value="F:lyase activity"/>
    <property type="evidence" value="ECO:0007669"/>
    <property type="project" value="InterPro"/>
</dbReference>
<keyword evidence="5" id="KW-1185">Reference proteome</keyword>
<evidence type="ECO:0000313" key="4">
    <source>
        <dbReference type="EMBL" id="AJG22142.1"/>
    </source>
</evidence>
<dbReference type="PANTHER" id="PTHR16943:SF8">
    <property type="entry name" value="2-METHYLCITRATE DEHYDRATASE"/>
    <property type="match status" value="1"/>
</dbReference>
<dbReference type="InterPro" id="IPR045336">
    <property type="entry name" value="MmgE_PrpD_N"/>
</dbReference>
<organism evidence="4 5">
    <name type="scientific">Cupriavidus basilensis</name>
    <dbReference type="NCBI Taxonomy" id="68895"/>
    <lineage>
        <taxon>Bacteria</taxon>
        <taxon>Pseudomonadati</taxon>
        <taxon>Pseudomonadota</taxon>
        <taxon>Betaproteobacteria</taxon>
        <taxon>Burkholderiales</taxon>
        <taxon>Burkholderiaceae</taxon>
        <taxon>Cupriavidus</taxon>
    </lineage>
</organism>
<dbReference type="KEGG" id="cbw:RR42_s0549"/>
<dbReference type="Gene3D" id="1.10.4100.10">
    <property type="entry name" value="2-methylcitrate dehydratase PrpD"/>
    <property type="match status" value="1"/>
</dbReference>
<dbReference type="RefSeq" id="WP_043353451.1">
    <property type="nucleotide sequence ID" value="NZ_CP010537.1"/>
</dbReference>
<dbReference type="InterPro" id="IPR042183">
    <property type="entry name" value="MmgE/PrpD_sf_1"/>
</dbReference>
<evidence type="ECO:0000256" key="1">
    <source>
        <dbReference type="ARBA" id="ARBA00006174"/>
    </source>
</evidence>
<dbReference type="AlphaFoldDB" id="A0A0C4Y9K7"/>
<dbReference type="Pfam" id="PF19305">
    <property type="entry name" value="MmgE_PrpD_C"/>
    <property type="match status" value="1"/>
</dbReference>
<dbReference type="Pfam" id="PF03972">
    <property type="entry name" value="MmgE_PrpD_N"/>
    <property type="match status" value="1"/>
</dbReference>
<feature type="domain" description="MmgE/PrpD C-terminal" evidence="3">
    <location>
        <begin position="268"/>
        <end position="431"/>
    </location>
</feature>
<dbReference type="InterPro" id="IPR042188">
    <property type="entry name" value="MmgE/PrpD_sf_2"/>
</dbReference>
<dbReference type="OrthoDB" id="9791416at2"/>
<proteinExistence type="inferred from homology"/>